<protein>
    <submittedName>
        <fullName evidence="1">Uncharacterized protein</fullName>
    </submittedName>
</protein>
<evidence type="ECO:0000313" key="2">
    <source>
        <dbReference type="Proteomes" id="UP000231098"/>
    </source>
</evidence>
<organism evidence="1 2">
    <name type="scientific">candidate division WWE3 bacterium CG08_land_8_20_14_0_20_41_15</name>
    <dbReference type="NCBI Taxonomy" id="1975086"/>
    <lineage>
        <taxon>Bacteria</taxon>
        <taxon>Katanobacteria</taxon>
    </lineage>
</organism>
<proteinExistence type="predicted"/>
<dbReference type="EMBL" id="PEYV01000047">
    <property type="protein sequence ID" value="PIS21442.1"/>
    <property type="molecule type" value="Genomic_DNA"/>
</dbReference>
<sequence>MIRLPRCVNPEFSWRGNHALYLVNKEISLRDSTFADYILTILPIDISDDEDPYVSIGGCESTTAFPNDLKKTFLELKLVQGREDTIESFCNQLQSSLQELQQAIKCFSAENNRQYWMAIIPPLNLQVSPVFMIDEAVVDHAIISKEEAIGLFLGKIDELAVSLTQ</sequence>
<dbReference type="AlphaFoldDB" id="A0A2H0X969"/>
<reference evidence="2" key="1">
    <citation type="submission" date="2017-09" db="EMBL/GenBank/DDBJ databases">
        <title>Depth-based differentiation of microbial function through sediment-hosted aquifers and enrichment of novel symbionts in the deep terrestrial subsurface.</title>
        <authorList>
            <person name="Probst A.J."/>
            <person name="Ladd B."/>
            <person name="Jarett J.K."/>
            <person name="Geller-Mcgrath D.E."/>
            <person name="Sieber C.M.K."/>
            <person name="Emerson J.B."/>
            <person name="Anantharaman K."/>
            <person name="Thomas B.C."/>
            <person name="Malmstrom R."/>
            <person name="Stieglmeier M."/>
            <person name="Klingl A."/>
            <person name="Woyke T."/>
            <person name="Ryan C.M."/>
            <person name="Banfield J.F."/>
        </authorList>
    </citation>
    <scope>NUCLEOTIDE SEQUENCE [LARGE SCALE GENOMIC DNA]</scope>
</reference>
<gene>
    <name evidence="1" type="ORF">COT51_02740</name>
</gene>
<name>A0A2H0X969_UNCKA</name>
<dbReference type="Proteomes" id="UP000231098">
    <property type="component" value="Unassembled WGS sequence"/>
</dbReference>
<comment type="caution">
    <text evidence="1">The sequence shown here is derived from an EMBL/GenBank/DDBJ whole genome shotgun (WGS) entry which is preliminary data.</text>
</comment>
<accession>A0A2H0X969</accession>
<evidence type="ECO:0000313" key="1">
    <source>
        <dbReference type="EMBL" id="PIS21442.1"/>
    </source>
</evidence>